<dbReference type="PROSITE" id="PS51077">
    <property type="entry name" value="HTH_ICLR"/>
    <property type="match status" value="1"/>
</dbReference>
<keyword evidence="1" id="KW-0805">Transcription regulation</keyword>
<evidence type="ECO:0000259" key="4">
    <source>
        <dbReference type="PROSITE" id="PS51077"/>
    </source>
</evidence>
<dbReference type="Gene3D" id="3.30.450.40">
    <property type="match status" value="1"/>
</dbReference>
<dbReference type="PANTHER" id="PTHR30136:SF24">
    <property type="entry name" value="HTH-TYPE TRANSCRIPTIONAL REPRESSOR ALLR"/>
    <property type="match status" value="1"/>
</dbReference>
<dbReference type="InterPro" id="IPR029016">
    <property type="entry name" value="GAF-like_dom_sf"/>
</dbReference>
<sequence length="256" mass="27557">MHSVARAAEVLETLAAAQPGRGMSVTELAAACQLSKSAAFSTLYTLCQFGLVADDGDGMSRRYRLGMSLARLGWRAQSQVSLRDVARPVLTGLTERTGLSSRLAVGESDHAVVVDQISNGQRIQFDLRMGVRELPHCTGLGKALLAEMTDAQVAELIGRVGMPRRTGKTIVELDRLLAHLADVRQLGYAVDDEEDAEGIFCIGSAVHDHEGRCVGAVSVTGMKLDIPAWRLQEFGHAVRDAARHISTDLGHRDDDG</sequence>
<evidence type="ECO:0000256" key="1">
    <source>
        <dbReference type="ARBA" id="ARBA00023015"/>
    </source>
</evidence>
<dbReference type="InterPro" id="IPR014757">
    <property type="entry name" value="Tscrpt_reg_IclR_C"/>
</dbReference>
<name>A0A7R7DR94_9ACTN</name>
<accession>A0A7R7DR94</accession>
<organism evidence="6 7">
    <name type="scientific">Actinocatenispora thailandica</name>
    <dbReference type="NCBI Taxonomy" id="227318"/>
    <lineage>
        <taxon>Bacteria</taxon>
        <taxon>Bacillati</taxon>
        <taxon>Actinomycetota</taxon>
        <taxon>Actinomycetes</taxon>
        <taxon>Micromonosporales</taxon>
        <taxon>Micromonosporaceae</taxon>
        <taxon>Actinocatenispora</taxon>
    </lineage>
</organism>
<dbReference type="PANTHER" id="PTHR30136">
    <property type="entry name" value="HELIX-TURN-HELIX TRANSCRIPTIONAL REGULATOR, ICLR FAMILY"/>
    <property type="match status" value="1"/>
</dbReference>
<dbReference type="GO" id="GO:0003677">
    <property type="term" value="F:DNA binding"/>
    <property type="evidence" value="ECO:0007669"/>
    <property type="project" value="UniProtKB-KW"/>
</dbReference>
<dbReference type="Pfam" id="PF01614">
    <property type="entry name" value="IclR_C"/>
    <property type="match status" value="1"/>
</dbReference>
<keyword evidence="3" id="KW-0804">Transcription</keyword>
<feature type="domain" description="IclR-ED" evidence="5">
    <location>
        <begin position="68"/>
        <end position="251"/>
    </location>
</feature>
<evidence type="ECO:0000313" key="6">
    <source>
        <dbReference type="EMBL" id="BCJ36415.1"/>
    </source>
</evidence>
<dbReference type="SUPFAM" id="SSF46785">
    <property type="entry name" value="Winged helix' DNA-binding domain"/>
    <property type="match status" value="1"/>
</dbReference>
<evidence type="ECO:0000256" key="2">
    <source>
        <dbReference type="ARBA" id="ARBA00023125"/>
    </source>
</evidence>
<reference evidence="6 7" key="1">
    <citation type="submission" date="2020-08" db="EMBL/GenBank/DDBJ databases">
        <title>Whole genome shotgun sequence of Actinocatenispora thailandica NBRC 105041.</title>
        <authorList>
            <person name="Komaki H."/>
            <person name="Tamura T."/>
        </authorList>
    </citation>
    <scope>NUCLEOTIDE SEQUENCE [LARGE SCALE GENOMIC DNA]</scope>
    <source>
        <strain evidence="6 7">NBRC 105041</strain>
    </source>
</reference>
<dbReference type="InterPro" id="IPR036390">
    <property type="entry name" value="WH_DNA-bd_sf"/>
</dbReference>
<keyword evidence="7" id="KW-1185">Reference proteome</keyword>
<dbReference type="PROSITE" id="PS51078">
    <property type="entry name" value="ICLR_ED"/>
    <property type="match status" value="1"/>
</dbReference>
<dbReference type="Pfam" id="PF09339">
    <property type="entry name" value="HTH_IclR"/>
    <property type="match status" value="1"/>
</dbReference>
<dbReference type="Proteomes" id="UP000611640">
    <property type="component" value="Chromosome"/>
</dbReference>
<dbReference type="InterPro" id="IPR050707">
    <property type="entry name" value="HTH_MetabolicPath_Reg"/>
</dbReference>
<evidence type="ECO:0000259" key="5">
    <source>
        <dbReference type="PROSITE" id="PS51078"/>
    </source>
</evidence>
<keyword evidence="2" id="KW-0238">DNA-binding</keyword>
<dbReference type="GO" id="GO:0045892">
    <property type="term" value="P:negative regulation of DNA-templated transcription"/>
    <property type="evidence" value="ECO:0007669"/>
    <property type="project" value="TreeGrafter"/>
</dbReference>
<dbReference type="AlphaFoldDB" id="A0A7R7DR94"/>
<dbReference type="EMBL" id="AP023355">
    <property type="protein sequence ID" value="BCJ36415.1"/>
    <property type="molecule type" value="Genomic_DNA"/>
</dbReference>
<protein>
    <submittedName>
        <fullName evidence="6">IclR family transcriptional regulator</fullName>
    </submittedName>
</protein>
<dbReference type="InterPro" id="IPR036388">
    <property type="entry name" value="WH-like_DNA-bd_sf"/>
</dbReference>
<evidence type="ECO:0000313" key="7">
    <source>
        <dbReference type="Proteomes" id="UP000611640"/>
    </source>
</evidence>
<dbReference type="InterPro" id="IPR005471">
    <property type="entry name" value="Tscrpt_reg_IclR_N"/>
</dbReference>
<dbReference type="KEGG" id="atl:Athai_39180"/>
<feature type="domain" description="HTH iclR-type" evidence="4">
    <location>
        <begin position="1"/>
        <end position="67"/>
    </location>
</feature>
<dbReference type="SUPFAM" id="SSF55781">
    <property type="entry name" value="GAF domain-like"/>
    <property type="match status" value="1"/>
</dbReference>
<evidence type="ECO:0000256" key="3">
    <source>
        <dbReference type="ARBA" id="ARBA00023163"/>
    </source>
</evidence>
<proteinExistence type="predicted"/>
<dbReference type="GO" id="GO:0003700">
    <property type="term" value="F:DNA-binding transcription factor activity"/>
    <property type="evidence" value="ECO:0007669"/>
    <property type="project" value="TreeGrafter"/>
</dbReference>
<dbReference type="SMART" id="SM00346">
    <property type="entry name" value="HTH_ICLR"/>
    <property type="match status" value="1"/>
</dbReference>
<gene>
    <name evidence="6" type="ORF">Athai_39180</name>
</gene>
<dbReference type="Gene3D" id="1.10.10.10">
    <property type="entry name" value="Winged helix-like DNA-binding domain superfamily/Winged helix DNA-binding domain"/>
    <property type="match status" value="1"/>
</dbReference>